<comment type="catalytic activity">
    <reaction evidence="1">
        <text>S-ubiquitinyl-[E2 ubiquitin-conjugating enzyme]-L-cysteine + [acceptor protein]-L-lysine = [E2 ubiquitin-conjugating enzyme]-L-cysteine + N(6)-ubiquitinyl-[acceptor protein]-L-lysine.</text>
        <dbReference type="EC" id="2.3.2.27"/>
    </reaction>
</comment>
<dbReference type="PROSITE" id="PS50089">
    <property type="entry name" value="ZF_RING_2"/>
    <property type="match status" value="1"/>
</dbReference>
<evidence type="ECO:0000259" key="10">
    <source>
        <dbReference type="PROSITE" id="PS50089"/>
    </source>
</evidence>
<keyword evidence="7" id="KW-0862">Zinc</keyword>
<evidence type="ECO:0000313" key="11">
    <source>
        <dbReference type="EMBL" id="PIN16023.1"/>
    </source>
</evidence>
<dbReference type="EMBL" id="NKXS01001972">
    <property type="protein sequence ID" value="PIN16023.1"/>
    <property type="molecule type" value="Genomic_DNA"/>
</dbReference>
<feature type="region of interest" description="Disordered" evidence="9">
    <location>
        <begin position="250"/>
        <end position="294"/>
    </location>
</feature>
<dbReference type="PANTHER" id="PTHR22937:SF222">
    <property type="entry name" value="RING-TYPE E3 UBIQUITIN TRANSFERASE"/>
    <property type="match status" value="1"/>
</dbReference>
<dbReference type="GO" id="GO:0008270">
    <property type="term" value="F:zinc ion binding"/>
    <property type="evidence" value="ECO:0007669"/>
    <property type="project" value="UniProtKB-KW"/>
</dbReference>
<feature type="compositionally biased region" description="Low complexity" evidence="9">
    <location>
        <begin position="277"/>
        <end position="293"/>
    </location>
</feature>
<evidence type="ECO:0000256" key="5">
    <source>
        <dbReference type="ARBA" id="ARBA00022771"/>
    </source>
</evidence>
<accession>A0A2G9HF04</accession>
<evidence type="ECO:0000256" key="3">
    <source>
        <dbReference type="ARBA" id="ARBA00022679"/>
    </source>
</evidence>
<dbReference type="Proteomes" id="UP000231279">
    <property type="component" value="Unassembled WGS sequence"/>
</dbReference>
<dbReference type="OrthoDB" id="8062037at2759"/>
<evidence type="ECO:0000256" key="2">
    <source>
        <dbReference type="ARBA" id="ARBA00012483"/>
    </source>
</evidence>
<evidence type="ECO:0000256" key="8">
    <source>
        <dbReference type="PROSITE-ProRule" id="PRU00175"/>
    </source>
</evidence>
<keyword evidence="12" id="KW-1185">Reference proteome</keyword>
<dbReference type="InterPro" id="IPR001841">
    <property type="entry name" value="Znf_RING"/>
</dbReference>
<dbReference type="STRING" id="429701.A0A2G9HF04"/>
<dbReference type="SMART" id="SM00184">
    <property type="entry name" value="RING"/>
    <property type="match status" value="1"/>
</dbReference>
<keyword evidence="4" id="KW-0479">Metal-binding</keyword>
<evidence type="ECO:0000313" key="12">
    <source>
        <dbReference type="Proteomes" id="UP000231279"/>
    </source>
</evidence>
<sequence length="475" mass="52348">MGQRNIQFNSHMIDLETDHQGRNNLHPEPCIFYRNVANFPQPSIHSVVPPPGNPCNFNLNHLQEQHDGTLIYGMQQLNGVPPHPTTNRDLAVAPSSGHYNPYLAPSDSYGRNMPYMDAIRGSFKGKFTEGASAGPSSSVRPVTSMSAESGVTVMDAASFLPSEYGANDPTSMVESGSHRSMRNRPGVIGPESILAHNASHLIQGNYVVPPIPLPSNPWLDMHFGVTHSPLPYVHASNRSSNSLLHPSLPQGHIHPHHPPPMQAVRGFNANPPSQVATSSRRVSTINSSNTSINPLQDVADVGPSFLPSFPPMGFRFYHPQPREIVIDTSARPHILPHLRVLHEDIPGYHEAGDSTDQHRDLRLDIDDMSYEELLALEEQIGSVGTGLSEEFIRNNLKIRTFTSSGASFNLEEPPSSDQQINFCVICQTDYEDEVIIGILDCGHDYHKDCIKKWLLMKNSCPVCKSTALSHKAKDL</sequence>
<evidence type="ECO:0000256" key="6">
    <source>
        <dbReference type="ARBA" id="ARBA00022786"/>
    </source>
</evidence>
<keyword evidence="5 8" id="KW-0863">Zinc-finger</keyword>
<feature type="domain" description="RING-type" evidence="10">
    <location>
        <begin position="423"/>
        <end position="464"/>
    </location>
</feature>
<dbReference type="InterPro" id="IPR013083">
    <property type="entry name" value="Znf_RING/FYVE/PHD"/>
</dbReference>
<protein>
    <recommendedName>
        <fullName evidence="2">RING-type E3 ubiquitin transferase</fullName>
        <ecNumber evidence="2">2.3.2.27</ecNumber>
    </recommendedName>
</protein>
<comment type="caution">
    <text evidence="11">The sequence shown here is derived from an EMBL/GenBank/DDBJ whole genome shotgun (WGS) entry which is preliminary data.</text>
</comment>
<reference evidence="12" key="1">
    <citation type="journal article" date="2018" name="Gigascience">
        <title>Genome assembly of the Pink Ipe (Handroanthus impetiginosus, Bignoniaceae), a highly valued, ecologically keystone Neotropical timber forest tree.</title>
        <authorList>
            <person name="Silva-Junior O.B."/>
            <person name="Grattapaglia D."/>
            <person name="Novaes E."/>
            <person name="Collevatti R.G."/>
        </authorList>
    </citation>
    <scope>NUCLEOTIDE SEQUENCE [LARGE SCALE GENOMIC DNA]</scope>
    <source>
        <strain evidence="12">cv. UFG-1</strain>
    </source>
</reference>
<gene>
    <name evidence="11" type="ORF">CDL12_11319</name>
</gene>
<evidence type="ECO:0000256" key="9">
    <source>
        <dbReference type="SAM" id="MobiDB-lite"/>
    </source>
</evidence>
<proteinExistence type="predicted"/>
<dbReference type="SUPFAM" id="SSF57850">
    <property type="entry name" value="RING/U-box"/>
    <property type="match status" value="1"/>
</dbReference>
<dbReference type="Pfam" id="PF13639">
    <property type="entry name" value="zf-RING_2"/>
    <property type="match status" value="1"/>
</dbReference>
<dbReference type="GO" id="GO:0005634">
    <property type="term" value="C:nucleus"/>
    <property type="evidence" value="ECO:0007669"/>
    <property type="project" value="TreeGrafter"/>
</dbReference>
<evidence type="ECO:0000256" key="1">
    <source>
        <dbReference type="ARBA" id="ARBA00000900"/>
    </source>
</evidence>
<dbReference type="EC" id="2.3.2.27" evidence="2"/>
<organism evidence="11 12">
    <name type="scientific">Handroanthus impetiginosus</name>
    <dbReference type="NCBI Taxonomy" id="429701"/>
    <lineage>
        <taxon>Eukaryota</taxon>
        <taxon>Viridiplantae</taxon>
        <taxon>Streptophyta</taxon>
        <taxon>Embryophyta</taxon>
        <taxon>Tracheophyta</taxon>
        <taxon>Spermatophyta</taxon>
        <taxon>Magnoliopsida</taxon>
        <taxon>eudicotyledons</taxon>
        <taxon>Gunneridae</taxon>
        <taxon>Pentapetalae</taxon>
        <taxon>asterids</taxon>
        <taxon>lamiids</taxon>
        <taxon>Lamiales</taxon>
        <taxon>Bignoniaceae</taxon>
        <taxon>Crescentiina</taxon>
        <taxon>Tabebuia alliance</taxon>
        <taxon>Handroanthus</taxon>
    </lineage>
</organism>
<dbReference type="GO" id="GO:0061630">
    <property type="term" value="F:ubiquitin protein ligase activity"/>
    <property type="evidence" value="ECO:0007669"/>
    <property type="project" value="UniProtKB-EC"/>
</dbReference>
<evidence type="ECO:0000256" key="7">
    <source>
        <dbReference type="ARBA" id="ARBA00022833"/>
    </source>
</evidence>
<dbReference type="AlphaFoldDB" id="A0A2G9HF04"/>
<keyword evidence="3" id="KW-0808">Transferase</keyword>
<dbReference type="InterPro" id="IPR045191">
    <property type="entry name" value="MBR1/2-like"/>
</dbReference>
<keyword evidence="6" id="KW-0833">Ubl conjugation pathway</keyword>
<name>A0A2G9HF04_9LAMI</name>
<evidence type="ECO:0000256" key="4">
    <source>
        <dbReference type="ARBA" id="ARBA00022723"/>
    </source>
</evidence>
<dbReference type="Gene3D" id="3.30.40.10">
    <property type="entry name" value="Zinc/RING finger domain, C3HC4 (zinc finger)"/>
    <property type="match status" value="1"/>
</dbReference>
<dbReference type="PANTHER" id="PTHR22937">
    <property type="entry name" value="E3 UBIQUITIN-PROTEIN LIGASE RNF165"/>
    <property type="match status" value="1"/>
</dbReference>